<comment type="caution">
    <text evidence="2">The sequence shown here is derived from an EMBL/GenBank/DDBJ whole genome shotgun (WGS) entry which is preliminary data.</text>
</comment>
<dbReference type="EMBL" id="JAHMHQ010000011">
    <property type="protein sequence ID" value="KAK1636152.1"/>
    <property type="molecule type" value="Genomic_DNA"/>
</dbReference>
<dbReference type="GeneID" id="85475350"/>
<reference evidence="2" key="1">
    <citation type="submission" date="2021-06" db="EMBL/GenBank/DDBJ databases">
        <title>Comparative genomics, transcriptomics and evolutionary studies reveal genomic signatures of adaptation to plant cell wall in hemibiotrophic fungi.</title>
        <authorList>
            <consortium name="DOE Joint Genome Institute"/>
            <person name="Baroncelli R."/>
            <person name="Diaz J.F."/>
            <person name="Benocci T."/>
            <person name="Peng M."/>
            <person name="Battaglia E."/>
            <person name="Haridas S."/>
            <person name="Andreopoulos W."/>
            <person name="Labutti K."/>
            <person name="Pangilinan J."/>
            <person name="Floch G.L."/>
            <person name="Makela M.R."/>
            <person name="Henrissat B."/>
            <person name="Grigoriev I.V."/>
            <person name="Crouch J.A."/>
            <person name="De Vries R.P."/>
            <person name="Sukno S.A."/>
            <person name="Thon M.R."/>
        </authorList>
    </citation>
    <scope>NUCLEOTIDE SEQUENCE</scope>
    <source>
        <strain evidence="2">CBS 102054</strain>
    </source>
</reference>
<feature type="region of interest" description="Disordered" evidence="1">
    <location>
        <begin position="44"/>
        <end position="63"/>
    </location>
</feature>
<protein>
    <submittedName>
        <fullName evidence="2">Uncharacterized protein</fullName>
    </submittedName>
</protein>
<sequence length="164" mass="19039">MTLQGADCIKRMRKEMRNKVLCRRIRPPAQSLVFRSRELFISRRSRPSQHADPRTSGVSCSPSLHPRLTGWSVVGRRRGYSGTLLPCQGCHPPPSPHRGFCMGWIWQPTTNRPLLDLTRRRHCHSFFSFHLLSQSDMNLRCFPTRLMMMHLRPFGMWAGSGPWL</sequence>
<gene>
    <name evidence="2" type="ORF">BDP81DRAFT_429121</name>
</gene>
<proteinExistence type="predicted"/>
<dbReference type="Proteomes" id="UP001243989">
    <property type="component" value="Unassembled WGS sequence"/>
</dbReference>
<accession>A0AAI9ZT32</accession>
<evidence type="ECO:0000256" key="1">
    <source>
        <dbReference type="SAM" id="MobiDB-lite"/>
    </source>
</evidence>
<name>A0AAI9ZT32_9PEZI</name>
<dbReference type="AlphaFoldDB" id="A0AAI9ZT32"/>
<organism evidence="2 3">
    <name type="scientific">Colletotrichum phormii</name>
    <dbReference type="NCBI Taxonomy" id="359342"/>
    <lineage>
        <taxon>Eukaryota</taxon>
        <taxon>Fungi</taxon>
        <taxon>Dikarya</taxon>
        <taxon>Ascomycota</taxon>
        <taxon>Pezizomycotina</taxon>
        <taxon>Sordariomycetes</taxon>
        <taxon>Hypocreomycetidae</taxon>
        <taxon>Glomerellales</taxon>
        <taxon>Glomerellaceae</taxon>
        <taxon>Colletotrichum</taxon>
        <taxon>Colletotrichum acutatum species complex</taxon>
    </lineage>
</organism>
<dbReference type="RefSeq" id="XP_060444759.1">
    <property type="nucleotide sequence ID" value="XM_060590488.1"/>
</dbReference>
<evidence type="ECO:0000313" key="2">
    <source>
        <dbReference type="EMBL" id="KAK1636152.1"/>
    </source>
</evidence>
<evidence type="ECO:0000313" key="3">
    <source>
        <dbReference type="Proteomes" id="UP001243989"/>
    </source>
</evidence>
<keyword evidence="3" id="KW-1185">Reference proteome</keyword>